<evidence type="ECO:0000313" key="6">
    <source>
        <dbReference type="EMBL" id="PVD36917.1"/>
    </source>
</evidence>
<name>A0A2T7PU58_POMCA</name>
<feature type="region of interest" description="Disordered" evidence="3">
    <location>
        <begin position="774"/>
        <end position="797"/>
    </location>
</feature>
<feature type="domain" description="SH2" evidence="5">
    <location>
        <begin position="685"/>
        <end position="769"/>
    </location>
</feature>
<evidence type="ECO:0000259" key="5">
    <source>
        <dbReference type="PROSITE" id="PS50001"/>
    </source>
</evidence>
<dbReference type="SUPFAM" id="SSF55550">
    <property type="entry name" value="SH2 domain"/>
    <property type="match status" value="1"/>
</dbReference>
<feature type="compositionally biased region" description="Low complexity" evidence="3">
    <location>
        <begin position="536"/>
        <end position="572"/>
    </location>
</feature>
<dbReference type="Pfam" id="PF00640">
    <property type="entry name" value="PID"/>
    <property type="match status" value="1"/>
</dbReference>
<dbReference type="SUPFAM" id="SSF50729">
    <property type="entry name" value="PH domain-like"/>
    <property type="match status" value="1"/>
</dbReference>
<dbReference type="InterPro" id="IPR011993">
    <property type="entry name" value="PH-like_dom_sf"/>
</dbReference>
<dbReference type="InterPro" id="IPR036860">
    <property type="entry name" value="SH2_dom_sf"/>
</dbReference>
<sequence>MEEQDMQEVQEKLEKYQRADTARVLQQAKSSRTEDSSSRQTRDDFRPEELPDGAFVSPKHTPSHSASVSKSDPATFSSVAEYIGSFSVTGTDEDARARVVETQLQALRSVTKSKKVVLIISLGGVKVFSSDLQTLYMFHELKRIAYATCDPDHCQFSFLAREPKGQMNLQYCHVFTTLTPDQATELNTIIGNAFKMAYAQQRERQPTFHELIEAQVAEQRAKFLEIEKQAQAELQRKLAEIARPTPFSQQAIQRMEQRRQAQEDLTAEPEVVGRQRVWAKQAVDKVQHRFSLHEVSMPSTSQPIPSRLSEPHALPSSSSDKSAKGAAQAIRVSIESKKDSKFKGSPVTVLKNEIDRRFLSNGCETQPVEPTSTAAASLCLDASERETDQKAVRHEQVRHQIHMANRPLPSVPPSFSPPPQAARVSGSSSSNISNNNQPKATPRQRPSSSYQWRSVDDHSSLPSSSSSPAPLSSPKPNNGVAIRASPHKKQPRPLSEIATGSGGVVASAGGGSGTSGVRVFESRVLESRYHHHHSSSYEVTASGSSSSSSSSQHHQYTTSVQASTSAPVSSSSTPPPSSPPVEGELYVYGPSTGGVMAELRAGGKGPRFEASPRAGGGLSRGTSCPSGNTEVVLRYQNDSPFLSEDPDVTEKSRQGLESLMCLDRSHIEDPTLRQAPWYQAGIPSLGDLSQEEVGSFIVRDSTTHPGCFALSVRVPKFENSSGISHYLILKTHRGVRLKGLDKEWPNLTALVTHHTVMPEMLPCTLRLPRNNKNLTFRQTEREEADDEEEDDDDDDANYQRLTEVTALAGQLKLT</sequence>
<dbReference type="PANTHER" id="PTHR15832:SF2">
    <property type="entry name" value="SH2 DOMAIN-CONTAINING PROTEIN"/>
    <property type="match status" value="1"/>
</dbReference>
<keyword evidence="1 2" id="KW-0727">SH2 domain</keyword>
<evidence type="ECO:0000256" key="2">
    <source>
        <dbReference type="PROSITE-ProRule" id="PRU00191"/>
    </source>
</evidence>
<feature type="compositionally biased region" description="Low complexity" evidence="3">
    <location>
        <begin position="425"/>
        <end position="436"/>
    </location>
</feature>
<dbReference type="PANTHER" id="PTHR15832">
    <property type="entry name" value="SHC (SRC HOMOLOGY DOMAIN C-TERMINAL) ADAPTOR HOMOLOG"/>
    <property type="match status" value="1"/>
</dbReference>
<dbReference type="OrthoDB" id="10013007at2759"/>
<dbReference type="SMART" id="SM00252">
    <property type="entry name" value="SH2"/>
    <property type="match status" value="1"/>
</dbReference>
<comment type="caution">
    <text evidence="6">The sequence shown here is derived from an EMBL/GenBank/DDBJ whole genome shotgun (WGS) entry which is preliminary data.</text>
</comment>
<evidence type="ECO:0000256" key="3">
    <source>
        <dbReference type="SAM" id="MobiDB-lite"/>
    </source>
</evidence>
<feature type="region of interest" description="Disordered" evidence="3">
    <location>
        <begin position="404"/>
        <end position="515"/>
    </location>
</feature>
<dbReference type="SMART" id="SM00462">
    <property type="entry name" value="PTB"/>
    <property type="match status" value="1"/>
</dbReference>
<dbReference type="CDD" id="cd13157">
    <property type="entry name" value="PTB_tensin-related"/>
    <property type="match status" value="1"/>
</dbReference>
<organism evidence="6 7">
    <name type="scientific">Pomacea canaliculata</name>
    <name type="common">Golden apple snail</name>
    <dbReference type="NCBI Taxonomy" id="400727"/>
    <lineage>
        <taxon>Eukaryota</taxon>
        <taxon>Metazoa</taxon>
        <taxon>Spiralia</taxon>
        <taxon>Lophotrochozoa</taxon>
        <taxon>Mollusca</taxon>
        <taxon>Gastropoda</taxon>
        <taxon>Caenogastropoda</taxon>
        <taxon>Architaenioglossa</taxon>
        <taxon>Ampullarioidea</taxon>
        <taxon>Ampullariidae</taxon>
        <taxon>Pomacea</taxon>
    </lineage>
</organism>
<feature type="compositionally biased region" description="Pro residues" evidence="3">
    <location>
        <begin position="409"/>
        <end position="420"/>
    </location>
</feature>
<feature type="region of interest" description="Disordered" evidence="3">
    <location>
        <begin position="531"/>
        <end position="625"/>
    </location>
</feature>
<dbReference type="AlphaFoldDB" id="A0A2T7PU58"/>
<gene>
    <name evidence="6" type="ORF">C0Q70_03910</name>
</gene>
<evidence type="ECO:0008006" key="8">
    <source>
        <dbReference type="Google" id="ProtNLM"/>
    </source>
</evidence>
<reference evidence="6 7" key="1">
    <citation type="submission" date="2018-04" db="EMBL/GenBank/DDBJ databases">
        <title>The genome of golden apple snail Pomacea canaliculata provides insight into stress tolerance and invasive adaptation.</title>
        <authorList>
            <person name="Liu C."/>
            <person name="Liu B."/>
            <person name="Ren Y."/>
            <person name="Zhang Y."/>
            <person name="Wang H."/>
            <person name="Li S."/>
            <person name="Jiang F."/>
            <person name="Yin L."/>
            <person name="Zhang G."/>
            <person name="Qian W."/>
            <person name="Fan W."/>
        </authorList>
    </citation>
    <scope>NUCLEOTIDE SEQUENCE [LARGE SCALE GENOMIC DNA]</scope>
    <source>
        <strain evidence="6">SZHN2017</strain>
        <tissue evidence="6">Muscle</tissue>
    </source>
</reference>
<keyword evidence="7" id="KW-1185">Reference proteome</keyword>
<feature type="compositionally biased region" description="Low complexity" evidence="3">
    <location>
        <begin position="313"/>
        <end position="329"/>
    </location>
</feature>
<dbReference type="PROSITE" id="PS01179">
    <property type="entry name" value="PID"/>
    <property type="match status" value="1"/>
</dbReference>
<evidence type="ECO:0000259" key="4">
    <source>
        <dbReference type="PROSITE" id="PS01179"/>
    </source>
</evidence>
<evidence type="ECO:0000313" key="7">
    <source>
        <dbReference type="Proteomes" id="UP000245119"/>
    </source>
</evidence>
<feature type="compositionally biased region" description="Gly residues" evidence="3">
    <location>
        <begin position="500"/>
        <end position="514"/>
    </location>
</feature>
<proteinExistence type="predicted"/>
<feature type="domain" description="PID" evidence="4">
    <location>
        <begin position="80"/>
        <end position="206"/>
    </location>
</feature>
<dbReference type="InterPro" id="IPR000980">
    <property type="entry name" value="SH2"/>
</dbReference>
<dbReference type="Gene3D" id="2.30.29.30">
    <property type="entry name" value="Pleckstrin-homology domain (PH domain)/Phosphotyrosine-binding domain (PTB)"/>
    <property type="match status" value="1"/>
</dbReference>
<dbReference type="PROSITE" id="PS50001">
    <property type="entry name" value="SH2"/>
    <property type="match status" value="1"/>
</dbReference>
<dbReference type="EMBL" id="PZQS01000002">
    <property type="protein sequence ID" value="PVD36917.1"/>
    <property type="molecule type" value="Genomic_DNA"/>
</dbReference>
<dbReference type="Pfam" id="PF00017">
    <property type="entry name" value="SH2"/>
    <property type="match status" value="1"/>
</dbReference>
<dbReference type="Gene3D" id="3.30.505.10">
    <property type="entry name" value="SH2 domain"/>
    <property type="match status" value="1"/>
</dbReference>
<feature type="compositionally biased region" description="Low complexity" evidence="3">
    <location>
        <begin position="460"/>
        <end position="474"/>
    </location>
</feature>
<feature type="region of interest" description="Disordered" evidence="3">
    <location>
        <begin position="1"/>
        <end position="71"/>
    </location>
</feature>
<feature type="compositionally biased region" description="Basic and acidic residues" evidence="3">
    <location>
        <begin position="9"/>
        <end position="21"/>
    </location>
</feature>
<evidence type="ECO:0000256" key="1">
    <source>
        <dbReference type="ARBA" id="ARBA00022999"/>
    </source>
</evidence>
<dbReference type="Proteomes" id="UP000245119">
    <property type="component" value="Linkage Group LG2"/>
</dbReference>
<protein>
    <recommendedName>
        <fullName evidence="8">SH2 domain-containing protein</fullName>
    </recommendedName>
</protein>
<accession>A0A2T7PU58</accession>
<feature type="compositionally biased region" description="Acidic residues" evidence="3">
    <location>
        <begin position="782"/>
        <end position="796"/>
    </location>
</feature>
<dbReference type="InterPro" id="IPR006020">
    <property type="entry name" value="PTB/PI_dom"/>
</dbReference>
<feature type="region of interest" description="Disordered" evidence="3">
    <location>
        <begin position="293"/>
        <end position="329"/>
    </location>
</feature>
<feature type="compositionally biased region" description="Basic and acidic residues" evidence="3">
    <location>
        <begin position="31"/>
        <end position="49"/>
    </location>
</feature>